<evidence type="ECO:0000313" key="7">
    <source>
        <dbReference type="Proteomes" id="UP000092460"/>
    </source>
</evidence>
<sequence length="287" mass="32425">MHKIDIPLLDWPMAPFPNYIYPLEEYERCNKEQDEKFLAQVEDLIEAYCKKEKHVAGIVVEPIRSEGVDNHASLEFFQQFQCICKKNDFSLLFDEVHTGGGDTGKFWCHEHFDLPSPPDHIHIVQINKTVVTATKASKFVKYFTTLPEPKEPTIMSADVPGPKSLELKEKLGGVQMAETVQFFVDYECATGNYLCDVGGNVMLDTFMQIGSMPLGYNHPRLLGVFNNAKNVKTLVSRPTLGYFPGKDWATKLENILKEVVSKGLDNITTMMCGSCANEHAYKNTFIT</sequence>
<dbReference type="EMBL" id="JXJN01022152">
    <property type="status" value="NOT_ANNOTATED_CDS"/>
    <property type="molecule type" value="Genomic_DNA"/>
</dbReference>
<dbReference type="GO" id="GO:0008483">
    <property type="term" value="F:transaminase activity"/>
    <property type="evidence" value="ECO:0007669"/>
    <property type="project" value="UniProtKB-KW"/>
</dbReference>
<dbReference type="Proteomes" id="UP000092460">
    <property type="component" value="Unassembled WGS sequence"/>
</dbReference>
<dbReference type="InterPro" id="IPR005814">
    <property type="entry name" value="Aminotrans_3"/>
</dbReference>
<dbReference type="GO" id="GO:0009450">
    <property type="term" value="P:gamma-aminobutyric acid catabolic process"/>
    <property type="evidence" value="ECO:0007669"/>
    <property type="project" value="TreeGrafter"/>
</dbReference>
<organism evidence="6 7">
    <name type="scientific">Glossina palpalis gambiensis</name>
    <dbReference type="NCBI Taxonomy" id="67801"/>
    <lineage>
        <taxon>Eukaryota</taxon>
        <taxon>Metazoa</taxon>
        <taxon>Ecdysozoa</taxon>
        <taxon>Arthropoda</taxon>
        <taxon>Hexapoda</taxon>
        <taxon>Insecta</taxon>
        <taxon>Pterygota</taxon>
        <taxon>Neoptera</taxon>
        <taxon>Endopterygota</taxon>
        <taxon>Diptera</taxon>
        <taxon>Brachycera</taxon>
        <taxon>Muscomorpha</taxon>
        <taxon>Hippoboscoidea</taxon>
        <taxon>Glossinidae</taxon>
        <taxon>Glossina</taxon>
    </lineage>
</organism>
<dbReference type="SUPFAM" id="SSF53383">
    <property type="entry name" value="PLP-dependent transferases"/>
    <property type="match status" value="2"/>
</dbReference>
<evidence type="ECO:0000256" key="4">
    <source>
        <dbReference type="ARBA" id="ARBA00022679"/>
    </source>
</evidence>
<keyword evidence="4" id="KW-0808">Transferase</keyword>
<dbReference type="AlphaFoldDB" id="A0A1B0BXA8"/>
<evidence type="ECO:0000256" key="5">
    <source>
        <dbReference type="ARBA" id="ARBA00022898"/>
    </source>
</evidence>
<dbReference type="InterPro" id="IPR015422">
    <property type="entry name" value="PyrdxlP-dep_Trfase_small"/>
</dbReference>
<evidence type="ECO:0000256" key="1">
    <source>
        <dbReference type="ARBA" id="ARBA00001933"/>
    </source>
</evidence>
<evidence type="ECO:0000256" key="2">
    <source>
        <dbReference type="ARBA" id="ARBA00008954"/>
    </source>
</evidence>
<accession>A0A1B0BXA8</accession>
<dbReference type="GO" id="GO:0005739">
    <property type="term" value="C:mitochondrion"/>
    <property type="evidence" value="ECO:0007669"/>
    <property type="project" value="TreeGrafter"/>
</dbReference>
<evidence type="ECO:0000313" key="6">
    <source>
        <dbReference type="EnsemblMetazoa" id="GPPI043319-PA"/>
    </source>
</evidence>
<comment type="similarity">
    <text evidence="2">Belongs to the class-III pyridoxal-phosphate-dependent aminotransferase family.</text>
</comment>
<keyword evidence="7" id="KW-1185">Reference proteome</keyword>
<dbReference type="PANTHER" id="PTHR43206:SF1">
    <property type="entry name" value="4-AMINOBUTYRATE AMINOTRANSFERASE, MITOCHONDRIAL"/>
    <property type="match status" value="1"/>
</dbReference>
<keyword evidence="5" id="KW-0663">Pyridoxal phosphate</keyword>
<dbReference type="EnsemblMetazoa" id="GPPI043319-RA">
    <property type="protein sequence ID" value="GPPI043319-PA"/>
    <property type="gene ID" value="GPPI043319"/>
</dbReference>
<proteinExistence type="inferred from homology"/>
<dbReference type="GO" id="GO:0030170">
    <property type="term" value="F:pyridoxal phosphate binding"/>
    <property type="evidence" value="ECO:0007669"/>
    <property type="project" value="InterPro"/>
</dbReference>
<dbReference type="InterPro" id="IPR015424">
    <property type="entry name" value="PyrdxlP-dep_Trfase"/>
</dbReference>
<dbReference type="VEuPathDB" id="VectorBase:GPPI043319"/>
<protein>
    <submittedName>
        <fullName evidence="6">Uncharacterized protein</fullName>
    </submittedName>
</protein>
<dbReference type="Pfam" id="PF00202">
    <property type="entry name" value="Aminotran_3"/>
    <property type="match status" value="2"/>
</dbReference>
<name>A0A1B0BXA8_9MUSC</name>
<reference evidence="6" key="2">
    <citation type="submission" date="2020-05" db="UniProtKB">
        <authorList>
            <consortium name="EnsemblMetazoa"/>
        </authorList>
    </citation>
    <scope>IDENTIFICATION</scope>
    <source>
        <strain evidence="6">IAEA</strain>
    </source>
</reference>
<comment type="cofactor">
    <cofactor evidence="1">
        <name>pyridoxal 5'-phosphate</name>
        <dbReference type="ChEBI" id="CHEBI:597326"/>
    </cofactor>
</comment>
<dbReference type="PANTHER" id="PTHR43206">
    <property type="entry name" value="AMINOTRANSFERASE"/>
    <property type="match status" value="1"/>
</dbReference>
<dbReference type="InterPro" id="IPR015421">
    <property type="entry name" value="PyrdxlP-dep_Trfase_major"/>
</dbReference>
<dbReference type="Gene3D" id="3.90.1150.10">
    <property type="entry name" value="Aspartate Aminotransferase, domain 1"/>
    <property type="match status" value="1"/>
</dbReference>
<dbReference type="Gene3D" id="3.40.640.10">
    <property type="entry name" value="Type I PLP-dependent aspartate aminotransferase-like (Major domain)"/>
    <property type="match status" value="2"/>
</dbReference>
<keyword evidence="3" id="KW-0032">Aminotransferase</keyword>
<reference evidence="7" key="1">
    <citation type="submission" date="2015-01" db="EMBL/GenBank/DDBJ databases">
        <authorList>
            <person name="Aksoy S."/>
            <person name="Warren W."/>
            <person name="Wilson R.K."/>
        </authorList>
    </citation>
    <scope>NUCLEOTIDE SEQUENCE [LARGE SCALE GENOMIC DNA]</scope>
    <source>
        <strain evidence="7">IAEA</strain>
    </source>
</reference>
<evidence type="ECO:0000256" key="3">
    <source>
        <dbReference type="ARBA" id="ARBA00022576"/>
    </source>
</evidence>
<dbReference type="STRING" id="67801.A0A1B0BXA8"/>